<evidence type="ECO:0000256" key="4">
    <source>
        <dbReference type="ARBA" id="ARBA00022842"/>
    </source>
</evidence>
<reference evidence="8" key="2">
    <citation type="submission" date="2023-05" db="EMBL/GenBank/DDBJ databases">
        <authorList>
            <person name="Schelkunov M.I."/>
        </authorList>
    </citation>
    <scope>NUCLEOTIDE SEQUENCE</scope>
    <source>
        <strain evidence="8">Hsosn_3</strain>
        <tissue evidence="8">Leaf</tissue>
    </source>
</reference>
<dbReference type="Pfam" id="PF03936">
    <property type="entry name" value="Terpene_synth_C"/>
    <property type="match status" value="1"/>
</dbReference>
<gene>
    <name evidence="8" type="ORF">POM88_006065</name>
</gene>
<dbReference type="InterPro" id="IPR005630">
    <property type="entry name" value="Terpene_synthase_metal-bd"/>
</dbReference>
<evidence type="ECO:0000256" key="5">
    <source>
        <dbReference type="ARBA" id="ARBA00023211"/>
    </source>
</evidence>
<comment type="caution">
    <text evidence="8">The sequence shown here is derived from an EMBL/GenBank/DDBJ whole genome shotgun (WGS) entry which is preliminary data.</text>
</comment>
<dbReference type="PANTHER" id="PTHR31225">
    <property type="entry name" value="OS04G0344100 PROTEIN-RELATED"/>
    <property type="match status" value="1"/>
</dbReference>
<evidence type="ECO:0000256" key="6">
    <source>
        <dbReference type="ARBA" id="ARBA00023239"/>
    </source>
</evidence>
<dbReference type="GO" id="GO:0010333">
    <property type="term" value="F:terpene synthase activity"/>
    <property type="evidence" value="ECO:0007669"/>
    <property type="project" value="InterPro"/>
</dbReference>
<dbReference type="GO" id="GO:0000287">
    <property type="term" value="F:magnesium ion binding"/>
    <property type="evidence" value="ECO:0007669"/>
    <property type="project" value="InterPro"/>
</dbReference>
<keyword evidence="5" id="KW-0464">Manganese</keyword>
<dbReference type="EMBL" id="JAUIZM010000002">
    <property type="protein sequence ID" value="KAK1396202.1"/>
    <property type="molecule type" value="Genomic_DNA"/>
</dbReference>
<dbReference type="Gene3D" id="1.10.600.10">
    <property type="entry name" value="Farnesyl Diphosphate Synthase"/>
    <property type="match status" value="1"/>
</dbReference>
<sequence>MVPGPEYSAFRDMGTKIICLLVIIDDLYDIYGSLEELELFTDFVERWDITEIDKLPKNLKTVLLAVFNTTNQIGFWTMQERDFNIIPYLSKQWTNMCKAFLKEAKWYYSGYKPSQH</sequence>
<accession>A0AAD8J1Y8</accession>
<evidence type="ECO:0000256" key="2">
    <source>
        <dbReference type="ARBA" id="ARBA00001946"/>
    </source>
</evidence>
<dbReference type="InterPro" id="IPR008949">
    <property type="entry name" value="Isoprenoid_synthase_dom_sf"/>
</dbReference>
<comment type="cofactor">
    <cofactor evidence="2">
        <name>Mg(2+)</name>
        <dbReference type="ChEBI" id="CHEBI:18420"/>
    </cofactor>
</comment>
<evidence type="ECO:0000256" key="1">
    <source>
        <dbReference type="ARBA" id="ARBA00001936"/>
    </source>
</evidence>
<keyword evidence="6" id="KW-0456">Lyase</keyword>
<organism evidence="8 9">
    <name type="scientific">Heracleum sosnowskyi</name>
    <dbReference type="NCBI Taxonomy" id="360622"/>
    <lineage>
        <taxon>Eukaryota</taxon>
        <taxon>Viridiplantae</taxon>
        <taxon>Streptophyta</taxon>
        <taxon>Embryophyta</taxon>
        <taxon>Tracheophyta</taxon>
        <taxon>Spermatophyta</taxon>
        <taxon>Magnoliopsida</taxon>
        <taxon>eudicotyledons</taxon>
        <taxon>Gunneridae</taxon>
        <taxon>Pentapetalae</taxon>
        <taxon>asterids</taxon>
        <taxon>campanulids</taxon>
        <taxon>Apiales</taxon>
        <taxon>Apiaceae</taxon>
        <taxon>Apioideae</taxon>
        <taxon>apioid superclade</taxon>
        <taxon>Tordylieae</taxon>
        <taxon>Tordyliinae</taxon>
        <taxon>Heracleum</taxon>
    </lineage>
</organism>
<feature type="domain" description="Terpene synthase metal-binding" evidence="7">
    <location>
        <begin position="2"/>
        <end position="114"/>
    </location>
</feature>
<keyword evidence="3" id="KW-0479">Metal-binding</keyword>
<dbReference type="InterPro" id="IPR050148">
    <property type="entry name" value="Terpene_synthase-like"/>
</dbReference>
<comment type="cofactor">
    <cofactor evidence="1">
        <name>Mn(2+)</name>
        <dbReference type="ChEBI" id="CHEBI:29035"/>
    </cofactor>
</comment>
<proteinExistence type="predicted"/>
<dbReference type="GO" id="GO:0016114">
    <property type="term" value="P:terpenoid biosynthetic process"/>
    <property type="evidence" value="ECO:0007669"/>
    <property type="project" value="InterPro"/>
</dbReference>
<evidence type="ECO:0000313" key="8">
    <source>
        <dbReference type="EMBL" id="KAK1396202.1"/>
    </source>
</evidence>
<evidence type="ECO:0000256" key="3">
    <source>
        <dbReference type="ARBA" id="ARBA00022723"/>
    </source>
</evidence>
<reference evidence="8" key="1">
    <citation type="submission" date="2023-02" db="EMBL/GenBank/DDBJ databases">
        <title>Genome of toxic invasive species Heracleum sosnowskyi carries increased number of genes despite the absence of recent whole-genome duplications.</title>
        <authorList>
            <person name="Schelkunov M."/>
            <person name="Shtratnikova V."/>
            <person name="Makarenko M."/>
            <person name="Klepikova A."/>
            <person name="Omelchenko D."/>
            <person name="Novikova G."/>
            <person name="Obukhova E."/>
            <person name="Bogdanov V."/>
            <person name="Penin A."/>
            <person name="Logacheva M."/>
        </authorList>
    </citation>
    <scope>NUCLEOTIDE SEQUENCE</scope>
    <source>
        <strain evidence="8">Hsosn_3</strain>
        <tissue evidence="8">Leaf</tissue>
    </source>
</reference>
<keyword evidence="9" id="KW-1185">Reference proteome</keyword>
<keyword evidence="4" id="KW-0460">Magnesium</keyword>
<protein>
    <recommendedName>
        <fullName evidence="7">Terpene synthase metal-binding domain-containing protein</fullName>
    </recommendedName>
</protein>
<dbReference type="Proteomes" id="UP001237642">
    <property type="component" value="Unassembled WGS sequence"/>
</dbReference>
<dbReference type="SUPFAM" id="SSF48576">
    <property type="entry name" value="Terpenoid synthases"/>
    <property type="match status" value="1"/>
</dbReference>
<evidence type="ECO:0000259" key="7">
    <source>
        <dbReference type="Pfam" id="PF03936"/>
    </source>
</evidence>
<name>A0AAD8J1Y8_9APIA</name>
<dbReference type="AlphaFoldDB" id="A0AAD8J1Y8"/>
<evidence type="ECO:0000313" key="9">
    <source>
        <dbReference type="Proteomes" id="UP001237642"/>
    </source>
</evidence>
<dbReference type="PANTHER" id="PTHR31225:SF245">
    <property type="entry name" value="(-)-ALPHA-TERPINEOL SYNTHASE-LIKE"/>
    <property type="match status" value="1"/>
</dbReference>